<comment type="caution">
    <text evidence="2">The sequence shown here is derived from an EMBL/GenBank/DDBJ whole genome shotgun (WGS) entry which is preliminary data.</text>
</comment>
<dbReference type="RefSeq" id="WP_361948420.1">
    <property type="nucleotide sequence ID" value="NZ_JBEXWI010000030.1"/>
</dbReference>
<evidence type="ECO:0000256" key="1">
    <source>
        <dbReference type="SAM" id="MobiDB-lite"/>
    </source>
</evidence>
<feature type="region of interest" description="Disordered" evidence="1">
    <location>
        <begin position="233"/>
        <end position="259"/>
    </location>
</feature>
<accession>A0ABW6MR30</accession>
<sequence length="272" mass="28662">MTTSTRAPRTDEPASALLSTLAAQGATGALSTESGIVYLATGHVVHVESAVTPDLGDLLTHSGALAPDGWWEAIDQAGRRCRVGRQLVDSGQLPVGALELCHLGALFDAAYFVLDHDGPALRFRPGAAHWLGAVRAVPVDTVLRESRRRRELLHRIWPEPAVDRAPLARVPGPDADDLPARRGRTLAQVDGVRTAAQIAMALACRTFHTLVELRRLAAAGLVAPVAPLVSAPAPTPAPAPVSAEPGPPPRPTAPDEPDTALLRRLLHALEAL</sequence>
<organism evidence="2 3">
    <name type="scientific">Streptomyces tibetensis</name>
    <dbReference type="NCBI Taxonomy" id="2382123"/>
    <lineage>
        <taxon>Bacteria</taxon>
        <taxon>Bacillati</taxon>
        <taxon>Actinomycetota</taxon>
        <taxon>Actinomycetes</taxon>
        <taxon>Kitasatosporales</taxon>
        <taxon>Streptomycetaceae</taxon>
        <taxon>Streptomyces</taxon>
    </lineage>
</organism>
<protein>
    <recommendedName>
        <fullName evidence="4">Transcriptional regulator</fullName>
    </recommendedName>
</protein>
<evidence type="ECO:0000313" key="2">
    <source>
        <dbReference type="EMBL" id="MFF0003481.1"/>
    </source>
</evidence>
<evidence type="ECO:0000313" key="3">
    <source>
        <dbReference type="Proteomes" id="UP001601422"/>
    </source>
</evidence>
<feature type="compositionally biased region" description="Pro residues" evidence="1">
    <location>
        <begin position="233"/>
        <end position="254"/>
    </location>
</feature>
<evidence type="ECO:0008006" key="4">
    <source>
        <dbReference type="Google" id="ProtNLM"/>
    </source>
</evidence>
<dbReference type="EMBL" id="JBIAJP010000001">
    <property type="protein sequence ID" value="MFF0003481.1"/>
    <property type="molecule type" value="Genomic_DNA"/>
</dbReference>
<reference evidence="2 3" key="1">
    <citation type="submission" date="2024-10" db="EMBL/GenBank/DDBJ databases">
        <title>The Natural Products Discovery Center: Release of the First 8490 Sequenced Strains for Exploring Actinobacteria Biosynthetic Diversity.</title>
        <authorList>
            <person name="Kalkreuter E."/>
            <person name="Kautsar S.A."/>
            <person name="Yang D."/>
            <person name="Bader C.D."/>
            <person name="Teijaro C.N."/>
            <person name="Fluegel L."/>
            <person name="Davis C.M."/>
            <person name="Simpson J.R."/>
            <person name="Lauterbach L."/>
            <person name="Steele A.D."/>
            <person name="Gui C."/>
            <person name="Meng S."/>
            <person name="Li G."/>
            <person name="Viehrig K."/>
            <person name="Ye F."/>
            <person name="Su P."/>
            <person name="Kiefer A.F."/>
            <person name="Nichols A."/>
            <person name="Cepeda A.J."/>
            <person name="Yan W."/>
            <person name="Fan B."/>
            <person name="Jiang Y."/>
            <person name="Adhikari A."/>
            <person name="Zheng C.-J."/>
            <person name="Schuster L."/>
            <person name="Cowan T.M."/>
            <person name="Smanski M.J."/>
            <person name="Chevrette M.G."/>
            <person name="De Carvalho L.P.S."/>
            <person name="Shen B."/>
        </authorList>
    </citation>
    <scope>NUCLEOTIDE SEQUENCE [LARGE SCALE GENOMIC DNA]</scope>
    <source>
        <strain evidence="2 3">NPDC005497</strain>
    </source>
</reference>
<proteinExistence type="predicted"/>
<name>A0ABW6MR30_9ACTN</name>
<gene>
    <name evidence="2" type="ORF">ACFYQT_08510</name>
</gene>
<keyword evidence="3" id="KW-1185">Reference proteome</keyword>
<dbReference type="Proteomes" id="UP001601422">
    <property type="component" value="Unassembled WGS sequence"/>
</dbReference>